<accession>A0A383AHF6</accession>
<protein>
    <submittedName>
        <fullName evidence="1">Uncharacterized protein</fullName>
    </submittedName>
</protein>
<proteinExistence type="predicted"/>
<organism evidence="1">
    <name type="scientific">marine metagenome</name>
    <dbReference type="NCBI Taxonomy" id="408172"/>
    <lineage>
        <taxon>unclassified sequences</taxon>
        <taxon>metagenomes</taxon>
        <taxon>ecological metagenomes</taxon>
    </lineage>
</organism>
<evidence type="ECO:0000313" key="1">
    <source>
        <dbReference type="EMBL" id="SVE07094.1"/>
    </source>
</evidence>
<dbReference type="AlphaFoldDB" id="A0A383AHF6"/>
<gene>
    <name evidence="1" type="ORF">METZ01_LOCUS459948</name>
</gene>
<feature type="non-terminal residue" evidence="1">
    <location>
        <position position="1"/>
    </location>
</feature>
<sequence length="37" mass="4119">SYGKHDCYHAATFNYNHRVGPATGYGLFSNSRSIRGL</sequence>
<dbReference type="EMBL" id="UINC01192115">
    <property type="protein sequence ID" value="SVE07094.1"/>
    <property type="molecule type" value="Genomic_DNA"/>
</dbReference>
<reference evidence="1" key="1">
    <citation type="submission" date="2018-05" db="EMBL/GenBank/DDBJ databases">
        <authorList>
            <person name="Lanie J.A."/>
            <person name="Ng W.-L."/>
            <person name="Kazmierczak K.M."/>
            <person name="Andrzejewski T.M."/>
            <person name="Davidsen T.M."/>
            <person name="Wayne K.J."/>
            <person name="Tettelin H."/>
            <person name="Glass J.I."/>
            <person name="Rusch D."/>
            <person name="Podicherti R."/>
            <person name="Tsui H.-C.T."/>
            <person name="Winkler M.E."/>
        </authorList>
    </citation>
    <scope>NUCLEOTIDE SEQUENCE</scope>
</reference>
<feature type="non-terminal residue" evidence="1">
    <location>
        <position position="37"/>
    </location>
</feature>
<name>A0A383AHF6_9ZZZZ</name>